<evidence type="ECO:0000256" key="1">
    <source>
        <dbReference type="ARBA" id="ARBA00004651"/>
    </source>
</evidence>
<reference evidence="9 10" key="1">
    <citation type="submission" date="2019-12" db="EMBL/GenBank/DDBJ databases">
        <title>Sporaefaciens musculi gen. nov., sp. nov., a novel bacterium isolated from the caecum of an obese mouse.</title>
        <authorList>
            <person name="Rasmussen T.S."/>
            <person name="Streidl T."/>
            <person name="Hitch T.C.A."/>
            <person name="Wortmann E."/>
            <person name="Deptula P."/>
            <person name="Hansen M."/>
            <person name="Nielsen D.S."/>
            <person name="Clavel T."/>
            <person name="Vogensen F.K."/>
        </authorList>
    </citation>
    <scope>NUCLEOTIDE SEQUENCE [LARGE SCALE GENOMIC DNA]</scope>
    <source>
        <strain evidence="9 10">WCA-9-b2</strain>
    </source>
</reference>
<feature type="domain" description="RDD" evidence="8">
    <location>
        <begin position="16"/>
        <end position="147"/>
    </location>
</feature>
<dbReference type="RefSeq" id="WP_159753982.1">
    <property type="nucleotide sequence ID" value="NZ_CASSPE010000036.1"/>
</dbReference>
<name>A0A7X3SL41_9FIRM</name>
<evidence type="ECO:0000256" key="5">
    <source>
        <dbReference type="ARBA" id="ARBA00023136"/>
    </source>
</evidence>
<protein>
    <submittedName>
        <fullName evidence="9">RDD family protein</fullName>
    </submittedName>
</protein>
<dbReference type="Proteomes" id="UP000460412">
    <property type="component" value="Unassembled WGS sequence"/>
</dbReference>
<evidence type="ECO:0000313" key="9">
    <source>
        <dbReference type="EMBL" id="MXP78011.1"/>
    </source>
</evidence>
<evidence type="ECO:0000256" key="4">
    <source>
        <dbReference type="ARBA" id="ARBA00022989"/>
    </source>
</evidence>
<feature type="region of interest" description="Disordered" evidence="6">
    <location>
        <begin position="201"/>
        <end position="236"/>
    </location>
</feature>
<accession>A0A7X3SL41</accession>
<keyword evidence="10" id="KW-1185">Reference proteome</keyword>
<comment type="caution">
    <text evidence="9">The sequence shown here is derived from an EMBL/GenBank/DDBJ whole genome shotgun (WGS) entry which is preliminary data.</text>
</comment>
<dbReference type="InterPro" id="IPR051791">
    <property type="entry name" value="Pra-immunoreactive"/>
</dbReference>
<evidence type="ECO:0000256" key="3">
    <source>
        <dbReference type="ARBA" id="ARBA00022692"/>
    </source>
</evidence>
<dbReference type="EMBL" id="WUQX01000001">
    <property type="protein sequence ID" value="MXP78011.1"/>
    <property type="molecule type" value="Genomic_DNA"/>
</dbReference>
<feature type="compositionally biased region" description="Polar residues" evidence="6">
    <location>
        <begin position="227"/>
        <end position="236"/>
    </location>
</feature>
<dbReference type="PANTHER" id="PTHR36115:SF9">
    <property type="entry name" value="LMO1584 PROTEIN"/>
    <property type="match status" value="1"/>
</dbReference>
<evidence type="ECO:0000256" key="2">
    <source>
        <dbReference type="ARBA" id="ARBA00022475"/>
    </source>
</evidence>
<dbReference type="AlphaFoldDB" id="A0A7X3SL41"/>
<gene>
    <name evidence="9" type="ORF">GN277_22440</name>
</gene>
<dbReference type="InterPro" id="IPR010432">
    <property type="entry name" value="RDD"/>
</dbReference>
<keyword evidence="5 7" id="KW-0472">Membrane</keyword>
<dbReference type="Pfam" id="PF06271">
    <property type="entry name" value="RDD"/>
    <property type="match status" value="1"/>
</dbReference>
<evidence type="ECO:0000256" key="6">
    <source>
        <dbReference type="SAM" id="MobiDB-lite"/>
    </source>
</evidence>
<keyword evidence="2" id="KW-1003">Cell membrane</keyword>
<proteinExistence type="predicted"/>
<evidence type="ECO:0000259" key="8">
    <source>
        <dbReference type="Pfam" id="PF06271"/>
    </source>
</evidence>
<comment type="subcellular location">
    <subcellularLocation>
        <location evidence="1">Cell membrane</location>
        <topology evidence="1">Multi-pass membrane protein</topology>
    </subcellularLocation>
</comment>
<dbReference type="GO" id="GO:0005886">
    <property type="term" value="C:plasma membrane"/>
    <property type="evidence" value="ECO:0007669"/>
    <property type="project" value="UniProtKB-SubCell"/>
</dbReference>
<evidence type="ECO:0000313" key="10">
    <source>
        <dbReference type="Proteomes" id="UP000460412"/>
    </source>
</evidence>
<feature type="transmembrane region" description="Helical" evidence="7">
    <location>
        <begin position="67"/>
        <end position="85"/>
    </location>
</feature>
<dbReference type="PANTHER" id="PTHR36115">
    <property type="entry name" value="PROLINE-RICH ANTIGEN HOMOLOG-RELATED"/>
    <property type="match status" value="1"/>
</dbReference>
<keyword evidence="3 7" id="KW-0812">Transmembrane</keyword>
<evidence type="ECO:0000256" key="7">
    <source>
        <dbReference type="SAM" id="Phobius"/>
    </source>
</evidence>
<feature type="transmembrane region" description="Helical" evidence="7">
    <location>
        <begin position="22"/>
        <end position="46"/>
    </location>
</feature>
<organism evidence="9 10">
    <name type="scientific">Sporofaciens musculi</name>
    <dbReference type="NCBI Taxonomy" id="2681861"/>
    <lineage>
        <taxon>Bacteria</taxon>
        <taxon>Bacillati</taxon>
        <taxon>Bacillota</taxon>
        <taxon>Clostridia</taxon>
        <taxon>Lachnospirales</taxon>
        <taxon>Lachnospiraceae</taxon>
        <taxon>Sporofaciens</taxon>
    </lineage>
</organism>
<sequence length="236" mass="26544">MQNNYGNRGDQELEFAGFWVRLAAYFLDLGIVWIGLVFVNLVIGIFSIATGQVFKARILFQYTLKDIILYFVQVMYFILLTYHTGTTPGKRLMNLRVVYADKSQRLGLINVIYRETVGRFLCGLSIGIGYIMAGVDREKRGLHDMLCDTRVIYGKRIKVITRYQAPRMYPPIPPAPPFGRPPGGNGPSVYDGVSPYKNEYGPIPPKYPQAPHESPGDTMASRDEMTDGTSVNGMDK</sequence>
<keyword evidence="4 7" id="KW-1133">Transmembrane helix</keyword>